<sequence length="174" mass="18922">MLNEPLRWRIDHVTTPLGVMLLVTDAQNTLRALVWADSEARMLDRLRLLYGSDGVTLNSGTAPQPVRNGLEAYWAGDLNAVFAIPVETAGTEFQQAAWAWLRSIPAGATRSYQEQAKGMDRASAVRAVGRANGANPIGIVIPCHRVIGANGTLTGYAGGIERKRWLLRHEGGDF</sequence>
<dbReference type="AlphaFoldDB" id="A0A060UNV3"/>
<dbReference type="FunFam" id="1.10.10.10:FF:000214">
    <property type="entry name" value="Methylated-DNA--protein-cysteine methyltransferase"/>
    <property type="match status" value="1"/>
</dbReference>
<keyword evidence="5 10" id="KW-0808">Transferase</keyword>
<reference evidence="11 12" key="3">
    <citation type="submission" date="2017-03" db="EMBL/GenBank/DDBJ databases">
        <authorList>
            <person name="Regsiter A."/>
            <person name="William W."/>
        </authorList>
    </citation>
    <scope>NUCLEOTIDE SEQUENCE [LARGE SCALE GENOMIC DNA]</scope>
    <source>
        <strain evidence="11">PRJEB5721</strain>
    </source>
</reference>
<dbReference type="GO" id="GO:0032259">
    <property type="term" value="P:methylation"/>
    <property type="evidence" value="ECO:0007669"/>
    <property type="project" value="UniProtKB-KW"/>
</dbReference>
<gene>
    <name evidence="10" type="primary">ogt</name>
    <name evidence="11" type="ORF">AFERRI_10377</name>
    <name evidence="10" type="ORF">AFERRI_400098</name>
</gene>
<dbReference type="PANTHER" id="PTHR10815:SF5">
    <property type="entry name" value="METHYLATED-DNA--PROTEIN-CYSTEINE METHYLTRANSFERASE"/>
    <property type="match status" value="1"/>
</dbReference>
<organism evidence="10">
    <name type="scientific">Acidithiobacillus ferrivorans</name>
    <dbReference type="NCBI Taxonomy" id="160808"/>
    <lineage>
        <taxon>Bacteria</taxon>
        <taxon>Pseudomonadati</taxon>
        <taxon>Pseudomonadota</taxon>
        <taxon>Acidithiobacillia</taxon>
        <taxon>Acidithiobacillales</taxon>
        <taxon>Acidithiobacillaceae</taxon>
        <taxon>Acidithiobacillus</taxon>
    </lineage>
</organism>
<dbReference type="EMBL" id="CCCS020000035">
    <property type="protein sequence ID" value="CDQ10317.1"/>
    <property type="molecule type" value="Genomic_DNA"/>
</dbReference>
<dbReference type="RefSeq" id="WP_035192791.1">
    <property type="nucleotide sequence ID" value="NZ_CCCS020000035.1"/>
</dbReference>
<dbReference type="SUPFAM" id="SSF46767">
    <property type="entry name" value="Methylated DNA-protein cysteine methyltransferase, C-terminal domain"/>
    <property type="match status" value="1"/>
</dbReference>
<dbReference type="NCBIfam" id="TIGR00589">
    <property type="entry name" value="ogt"/>
    <property type="match status" value="1"/>
</dbReference>
<keyword evidence="12" id="KW-1185">Reference proteome</keyword>
<accession>A0A060UNV3</accession>
<evidence type="ECO:0000256" key="2">
    <source>
        <dbReference type="ARBA" id="ARBA00008711"/>
    </source>
</evidence>
<evidence type="ECO:0000313" key="12">
    <source>
        <dbReference type="Proteomes" id="UP000193925"/>
    </source>
</evidence>
<dbReference type="PROSITE" id="PS00374">
    <property type="entry name" value="MGMT"/>
    <property type="match status" value="1"/>
</dbReference>
<keyword evidence="6" id="KW-0227">DNA damage</keyword>
<dbReference type="InterPro" id="IPR036388">
    <property type="entry name" value="WH-like_DNA-bd_sf"/>
</dbReference>
<reference evidence="10" key="2">
    <citation type="submission" date="2014-07" db="EMBL/GenBank/DDBJ databases">
        <title>Initial genome analysis of the psychrotolerant acidophile Acidithiobacillus ferrivorans CF27: insights into iron and sulfur oxidation pathways and into biofilm formation.</title>
        <authorList>
            <person name="Talla E."/>
            <person name="Hedrich S."/>
            <person name="Mangenot S."/>
            <person name="Ji B."/>
            <person name="Johnson D.B."/>
            <person name="Barbe V."/>
            <person name="Bonnefoy V."/>
        </authorList>
    </citation>
    <scope>NUCLEOTIDE SEQUENCE [LARGE SCALE GENOMIC DNA]</scope>
    <source>
        <strain evidence="10">CF27</strain>
    </source>
</reference>
<dbReference type="Proteomes" id="UP000193925">
    <property type="component" value="Chromosome AFERRI"/>
</dbReference>
<protein>
    <recommendedName>
        <fullName evidence="3">methylated-DNA--[protein]-cysteine S-methyltransferase</fullName>
        <ecNumber evidence="3">2.1.1.63</ecNumber>
    </recommendedName>
</protein>
<evidence type="ECO:0000256" key="4">
    <source>
        <dbReference type="ARBA" id="ARBA00022603"/>
    </source>
</evidence>
<dbReference type="InterPro" id="IPR036217">
    <property type="entry name" value="MethylDNA_cys_MeTrfase_DNAb"/>
</dbReference>
<feature type="domain" description="Methylated-DNA-[protein]-cysteine S-methyltransferase DNA binding" evidence="9">
    <location>
        <begin position="92"/>
        <end position="171"/>
    </location>
</feature>
<comment type="catalytic activity">
    <reaction evidence="1">
        <text>a 4-O-methyl-thymidine in DNA + L-cysteinyl-[protein] = a thymidine in DNA + S-methyl-L-cysteinyl-[protein]</text>
        <dbReference type="Rhea" id="RHEA:53428"/>
        <dbReference type="Rhea" id="RHEA-COMP:10131"/>
        <dbReference type="Rhea" id="RHEA-COMP:10132"/>
        <dbReference type="Rhea" id="RHEA-COMP:13555"/>
        <dbReference type="Rhea" id="RHEA-COMP:13556"/>
        <dbReference type="ChEBI" id="CHEBI:29950"/>
        <dbReference type="ChEBI" id="CHEBI:82612"/>
        <dbReference type="ChEBI" id="CHEBI:137386"/>
        <dbReference type="ChEBI" id="CHEBI:137387"/>
        <dbReference type="EC" id="2.1.1.63"/>
    </reaction>
</comment>
<keyword evidence="7" id="KW-0234">DNA repair</keyword>
<evidence type="ECO:0000256" key="7">
    <source>
        <dbReference type="ARBA" id="ARBA00023204"/>
    </source>
</evidence>
<dbReference type="GO" id="GO:0003908">
    <property type="term" value="F:methylated-DNA-[protein]-cysteine S-methyltransferase activity"/>
    <property type="evidence" value="ECO:0007669"/>
    <property type="project" value="UniProtKB-EC"/>
</dbReference>
<dbReference type="EMBL" id="LT841305">
    <property type="protein sequence ID" value="SMH64344.1"/>
    <property type="molecule type" value="Genomic_DNA"/>
</dbReference>
<dbReference type="CDD" id="cd06445">
    <property type="entry name" value="ATase"/>
    <property type="match status" value="1"/>
</dbReference>
<proteinExistence type="inferred from homology"/>
<dbReference type="Gene3D" id="1.10.10.10">
    <property type="entry name" value="Winged helix-like DNA-binding domain superfamily/Winged helix DNA-binding domain"/>
    <property type="match status" value="1"/>
</dbReference>
<evidence type="ECO:0000256" key="3">
    <source>
        <dbReference type="ARBA" id="ARBA00011918"/>
    </source>
</evidence>
<evidence type="ECO:0000256" key="6">
    <source>
        <dbReference type="ARBA" id="ARBA00022763"/>
    </source>
</evidence>
<dbReference type="PANTHER" id="PTHR10815">
    <property type="entry name" value="METHYLATED-DNA--PROTEIN-CYSTEINE METHYLTRANSFERASE"/>
    <property type="match status" value="1"/>
</dbReference>
<comment type="catalytic activity">
    <reaction evidence="8">
        <text>a 6-O-methyl-2'-deoxyguanosine in DNA + L-cysteinyl-[protein] = S-methyl-L-cysteinyl-[protein] + a 2'-deoxyguanosine in DNA</text>
        <dbReference type="Rhea" id="RHEA:24000"/>
        <dbReference type="Rhea" id="RHEA-COMP:10131"/>
        <dbReference type="Rhea" id="RHEA-COMP:10132"/>
        <dbReference type="Rhea" id="RHEA-COMP:11367"/>
        <dbReference type="Rhea" id="RHEA-COMP:11368"/>
        <dbReference type="ChEBI" id="CHEBI:29950"/>
        <dbReference type="ChEBI" id="CHEBI:82612"/>
        <dbReference type="ChEBI" id="CHEBI:85445"/>
        <dbReference type="ChEBI" id="CHEBI:85448"/>
        <dbReference type="EC" id="2.1.1.63"/>
    </reaction>
</comment>
<comment type="similarity">
    <text evidence="2">Belongs to the MGMT family.</text>
</comment>
<evidence type="ECO:0000313" key="11">
    <source>
        <dbReference type="EMBL" id="SMH64344.1"/>
    </source>
</evidence>
<dbReference type="InterPro" id="IPR014048">
    <property type="entry name" value="MethylDNA_cys_MeTrfase_DNA-bd"/>
</dbReference>
<keyword evidence="4 10" id="KW-0489">Methyltransferase</keyword>
<evidence type="ECO:0000313" key="10">
    <source>
        <dbReference type="EMBL" id="CDQ10317.1"/>
    </source>
</evidence>
<dbReference type="SUPFAM" id="SSF53155">
    <property type="entry name" value="Methylated DNA-protein cysteine methyltransferase domain"/>
    <property type="match status" value="1"/>
</dbReference>
<evidence type="ECO:0000256" key="8">
    <source>
        <dbReference type="ARBA" id="ARBA00049348"/>
    </source>
</evidence>
<dbReference type="InterPro" id="IPR036631">
    <property type="entry name" value="MGMT_N_sf"/>
</dbReference>
<dbReference type="Pfam" id="PF01035">
    <property type="entry name" value="DNA_binding_1"/>
    <property type="match status" value="1"/>
</dbReference>
<name>A0A060UNV3_9PROT</name>
<dbReference type="InterPro" id="IPR001497">
    <property type="entry name" value="MethylDNA_cys_MeTrfase_AS"/>
</dbReference>
<evidence type="ECO:0000259" key="9">
    <source>
        <dbReference type="Pfam" id="PF01035"/>
    </source>
</evidence>
<evidence type="ECO:0000256" key="5">
    <source>
        <dbReference type="ARBA" id="ARBA00022679"/>
    </source>
</evidence>
<dbReference type="EC" id="2.1.1.63" evidence="3"/>
<reference evidence="10" key="1">
    <citation type="submission" date="2014-03" db="EMBL/GenBank/DDBJ databases">
        <authorList>
            <person name="Genoscope - CEA"/>
        </authorList>
    </citation>
    <scope>NUCLEOTIDE SEQUENCE [LARGE SCALE GENOMIC DNA]</scope>
    <source>
        <strain evidence="10">CF27</strain>
    </source>
</reference>
<dbReference type="GO" id="GO:0006281">
    <property type="term" value="P:DNA repair"/>
    <property type="evidence" value="ECO:0007669"/>
    <property type="project" value="UniProtKB-KW"/>
</dbReference>
<evidence type="ECO:0000256" key="1">
    <source>
        <dbReference type="ARBA" id="ARBA00001286"/>
    </source>
</evidence>